<sequence length="292" mass="32406">MEPPAEFAKLRATDPVSQVKLFDGSLAGSSPSIRISQPWGKQAAKAKPTFVDMDAPDHMNQKSMMKSSFNPANVKTLQPYFQKAVDDLLDAMITKSGPHGPVDLVKDLLFQYPPVKSLFDYLADLVDARMKDDNIAFLLLVAGNATMVNMISLGVATLDPDQREALKKEPSRAANFVQGLCHYHTTTLPRPRPSSVSVITDIELREKHIKAGDGIIASSYSANRDEDIFTNADQLDMDREWPTEHPLGFGYRPHRCIAQHLANAELTTVFKPRESPLTLSENTRPVMIDFKA</sequence>
<accession>A0A427XPE7</accession>
<comment type="similarity">
    <text evidence="1">Belongs to the cytochrome P450 family.</text>
</comment>
<dbReference type="InterPro" id="IPR002397">
    <property type="entry name" value="Cyt_P450_B"/>
</dbReference>
<dbReference type="Pfam" id="PF00067">
    <property type="entry name" value="p450"/>
    <property type="match status" value="1"/>
</dbReference>
<dbReference type="SUPFAM" id="SSF48264">
    <property type="entry name" value="Cytochrome P450"/>
    <property type="match status" value="1"/>
</dbReference>
<dbReference type="GO" id="GO:0005506">
    <property type="term" value="F:iron ion binding"/>
    <property type="evidence" value="ECO:0007669"/>
    <property type="project" value="InterPro"/>
</dbReference>
<dbReference type="PANTHER" id="PTHR46696:SF6">
    <property type="entry name" value="P450, PUTATIVE (EUROFUNG)-RELATED"/>
    <property type="match status" value="1"/>
</dbReference>
<protein>
    <recommendedName>
        <fullName evidence="4">Cytochrome P450-dit2</fullName>
    </recommendedName>
</protein>
<reference evidence="2 3" key="1">
    <citation type="submission" date="2018-11" db="EMBL/GenBank/DDBJ databases">
        <title>Genome sequence of Saitozyma podzolica DSM 27192.</title>
        <authorList>
            <person name="Aliyu H."/>
            <person name="Gorte O."/>
            <person name="Ochsenreither K."/>
        </authorList>
    </citation>
    <scope>NUCLEOTIDE SEQUENCE [LARGE SCALE GENOMIC DNA]</scope>
    <source>
        <strain evidence="2 3">DSM 27192</strain>
    </source>
</reference>
<dbReference type="AlphaFoldDB" id="A0A427XPE7"/>
<dbReference type="Proteomes" id="UP000279259">
    <property type="component" value="Unassembled WGS sequence"/>
</dbReference>
<dbReference type="InterPro" id="IPR036396">
    <property type="entry name" value="Cyt_P450_sf"/>
</dbReference>
<proteinExistence type="inferred from homology"/>
<evidence type="ECO:0000313" key="2">
    <source>
        <dbReference type="EMBL" id="RSH80705.1"/>
    </source>
</evidence>
<dbReference type="PRINTS" id="PR00359">
    <property type="entry name" value="BP450"/>
</dbReference>
<organism evidence="2 3">
    <name type="scientific">Saitozyma podzolica</name>
    <dbReference type="NCBI Taxonomy" id="1890683"/>
    <lineage>
        <taxon>Eukaryota</taxon>
        <taxon>Fungi</taxon>
        <taxon>Dikarya</taxon>
        <taxon>Basidiomycota</taxon>
        <taxon>Agaricomycotina</taxon>
        <taxon>Tremellomycetes</taxon>
        <taxon>Tremellales</taxon>
        <taxon>Trimorphomycetaceae</taxon>
        <taxon>Saitozyma</taxon>
    </lineage>
</organism>
<keyword evidence="3" id="KW-1185">Reference proteome</keyword>
<dbReference type="GO" id="GO:0020037">
    <property type="term" value="F:heme binding"/>
    <property type="evidence" value="ECO:0007669"/>
    <property type="project" value="InterPro"/>
</dbReference>
<dbReference type="InterPro" id="IPR001128">
    <property type="entry name" value="Cyt_P450"/>
</dbReference>
<gene>
    <name evidence="2" type="ORF">EHS25_007183</name>
</gene>
<comment type="caution">
    <text evidence="2">The sequence shown here is derived from an EMBL/GenBank/DDBJ whole genome shotgun (WGS) entry which is preliminary data.</text>
</comment>
<dbReference type="Gene3D" id="1.10.630.10">
    <property type="entry name" value="Cytochrome P450"/>
    <property type="match status" value="2"/>
</dbReference>
<evidence type="ECO:0000313" key="3">
    <source>
        <dbReference type="Proteomes" id="UP000279259"/>
    </source>
</evidence>
<dbReference type="GO" id="GO:0004497">
    <property type="term" value="F:monooxygenase activity"/>
    <property type="evidence" value="ECO:0007669"/>
    <property type="project" value="InterPro"/>
</dbReference>
<dbReference type="OrthoDB" id="3945418at2759"/>
<evidence type="ECO:0008006" key="4">
    <source>
        <dbReference type="Google" id="ProtNLM"/>
    </source>
</evidence>
<evidence type="ECO:0000256" key="1">
    <source>
        <dbReference type="ARBA" id="ARBA00010617"/>
    </source>
</evidence>
<dbReference type="EMBL" id="RSCD01000034">
    <property type="protein sequence ID" value="RSH80705.1"/>
    <property type="molecule type" value="Genomic_DNA"/>
</dbReference>
<dbReference type="PANTHER" id="PTHR46696">
    <property type="entry name" value="P450, PUTATIVE (EUROFUNG)-RELATED"/>
    <property type="match status" value="1"/>
</dbReference>
<name>A0A427XPE7_9TREE</name>
<dbReference type="STRING" id="1890683.A0A427XPE7"/>
<dbReference type="GO" id="GO:0016705">
    <property type="term" value="F:oxidoreductase activity, acting on paired donors, with incorporation or reduction of molecular oxygen"/>
    <property type="evidence" value="ECO:0007669"/>
    <property type="project" value="InterPro"/>
</dbReference>